<accession>A0A1R1B2P0</accession>
<keyword evidence="1" id="KW-0805">Transcription regulation</keyword>
<evidence type="ECO:0000259" key="4">
    <source>
        <dbReference type="PROSITE" id="PS01124"/>
    </source>
</evidence>
<dbReference type="PROSITE" id="PS00041">
    <property type="entry name" value="HTH_ARAC_FAMILY_1"/>
    <property type="match status" value="1"/>
</dbReference>
<dbReference type="SUPFAM" id="SSF46689">
    <property type="entry name" value="Homeodomain-like"/>
    <property type="match status" value="2"/>
</dbReference>
<dbReference type="InterPro" id="IPR018060">
    <property type="entry name" value="HTH_AraC"/>
</dbReference>
<dbReference type="RefSeq" id="WP_076322989.1">
    <property type="nucleotide sequence ID" value="NZ_MRTF01000004.1"/>
</dbReference>
<dbReference type="Proteomes" id="UP000187074">
    <property type="component" value="Unassembled WGS sequence"/>
</dbReference>
<dbReference type="GO" id="GO:0003700">
    <property type="term" value="F:DNA-binding transcription factor activity"/>
    <property type="evidence" value="ECO:0007669"/>
    <property type="project" value="InterPro"/>
</dbReference>
<evidence type="ECO:0000313" key="5">
    <source>
        <dbReference type="EMBL" id="OME92964.1"/>
    </source>
</evidence>
<dbReference type="OrthoDB" id="2582835at2"/>
<dbReference type="Pfam" id="PF02311">
    <property type="entry name" value="AraC_binding"/>
    <property type="match status" value="1"/>
</dbReference>
<evidence type="ECO:0000256" key="1">
    <source>
        <dbReference type="ARBA" id="ARBA00023015"/>
    </source>
</evidence>
<dbReference type="InterPro" id="IPR018062">
    <property type="entry name" value="HTH_AraC-typ_CS"/>
</dbReference>
<dbReference type="InterPro" id="IPR009057">
    <property type="entry name" value="Homeodomain-like_sf"/>
</dbReference>
<keyword evidence="3" id="KW-0804">Transcription</keyword>
<protein>
    <submittedName>
        <fullName evidence="5">AraC family transcriptional regulator</fullName>
    </submittedName>
</protein>
<dbReference type="AlphaFoldDB" id="A0A1R1B2P0"/>
<dbReference type="InterPro" id="IPR011051">
    <property type="entry name" value="RmlC_Cupin_sf"/>
</dbReference>
<dbReference type="SMART" id="SM00342">
    <property type="entry name" value="HTH_ARAC"/>
    <property type="match status" value="1"/>
</dbReference>
<dbReference type="InterPro" id="IPR014710">
    <property type="entry name" value="RmlC-like_jellyroll"/>
</dbReference>
<dbReference type="PANTHER" id="PTHR43280">
    <property type="entry name" value="ARAC-FAMILY TRANSCRIPTIONAL REGULATOR"/>
    <property type="match status" value="1"/>
</dbReference>
<gene>
    <name evidence="5" type="ORF">BK123_13935</name>
</gene>
<dbReference type="EMBL" id="MRTF01000004">
    <property type="protein sequence ID" value="OME92964.1"/>
    <property type="molecule type" value="Genomic_DNA"/>
</dbReference>
<dbReference type="Gene3D" id="1.10.10.60">
    <property type="entry name" value="Homeodomain-like"/>
    <property type="match status" value="2"/>
</dbReference>
<dbReference type="PROSITE" id="PS01124">
    <property type="entry name" value="HTH_ARAC_FAMILY_2"/>
    <property type="match status" value="1"/>
</dbReference>
<evidence type="ECO:0000256" key="3">
    <source>
        <dbReference type="ARBA" id="ARBA00023163"/>
    </source>
</evidence>
<evidence type="ECO:0000313" key="6">
    <source>
        <dbReference type="Proteomes" id="UP000187074"/>
    </source>
</evidence>
<dbReference type="InterPro" id="IPR003313">
    <property type="entry name" value="AraC-bd"/>
</dbReference>
<keyword evidence="2" id="KW-0238">DNA-binding</keyword>
<dbReference type="STRING" id="1401.BK123_13935"/>
<evidence type="ECO:0000256" key="2">
    <source>
        <dbReference type="ARBA" id="ARBA00023125"/>
    </source>
</evidence>
<sequence>MNGSLFQQMLEEGDYVPRFYAYYYKQWIDYEMPYHQHDSTEIMYMIQGVCRIDVKVGDKEKSITLKKGEFMVLDADVPHRLIVEQAVSCRMLNVEFGFMENEGRTLSLGQIAGEEQEVSFLLNRPFPYLVLADQEEVYPVLRSLVLELDQRGTEGRMMTHMLFIQLLVCIARLYEERERSEVQQSEFYIKRSVDFLHQNYDRHIQVKDVAAEVNLHPGYLHRVFRRGTGRTITEYLTMIRMEKAKMLLEQTDIPIDEISDYVGVGSRQYFHMLFKKNTGTTPVEYRLRKDRNAWKYGDQNARSDKK</sequence>
<dbReference type="Pfam" id="PF12833">
    <property type="entry name" value="HTH_18"/>
    <property type="match status" value="1"/>
</dbReference>
<dbReference type="GO" id="GO:0043565">
    <property type="term" value="F:sequence-specific DNA binding"/>
    <property type="evidence" value="ECO:0007669"/>
    <property type="project" value="InterPro"/>
</dbReference>
<comment type="caution">
    <text evidence="5">The sequence shown here is derived from an EMBL/GenBank/DDBJ whole genome shotgun (WGS) entry which is preliminary data.</text>
</comment>
<name>A0A1R1B2P0_PAELA</name>
<dbReference type="Gene3D" id="2.60.120.10">
    <property type="entry name" value="Jelly Rolls"/>
    <property type="match status" value="1"/>
</dbReference>
<reference evidence="5 6" key="1">
    <citation type="submission" date="2016-11" db="EMBL/GenBank/DDBJ databases">
        <title>Paenibacillus species isolates.</title>
        <authorList>
            <person name="Beno S.M."/>
        </authorList>
    </citation>
    <scope>NUCLEOTIDE SEQUENCE [LARGE SCALE GENOMIC DNA]</scope>
    <source>
        <strain evidence="5 6">FSL F4-0100</strain>
    </source>
</reference>
<dbReference type="PANTHER" id="PTHR43280:SF2">
    <property type="entry name" value="HTH-TYPE TRANSCRIPTIONAL REGULATOR EXSA"/>
    <property type="match status" value="1"/>
</dbReference>
<proteinExistence type="predicted"/>
<organism evidence="5 6">
    <name type="scientific">Paenibacillus lautus</name>
    <name type="common">Bacillus lautus</name>
    <dbReference type="NCBI Taxonomy" id="1401"/>
    <lineage>
        <taxon>Bacteria</taxon>
        <taxon>Bacillati</taxon>
        <taxon>Bacillota</taxon>
        <taxon>Bacilli</taxon>
        <taxon>Bacillales</taxon>
        <taxon>Paenibacillaceae</taxon>
        <taxon>Paenibacillus</taxon>
    </lineage>
</organism>
<dbReference type="SUPFAM" id="SSF51182">
    <property type="entry name" value="RmlC-like cupins"/>
    <property type="match status" value="1"/>
</dbReference>
<feature type="domain" description="HTH araC/xylS-type" evidence="4">
    <location>
        <begin position="190"/>
        <end position="288"/>
    </location>
</feature>